<evidence type="ECO:0000313" key="3">
    <source>
        <dbReference type="EMBL" id="OQP36036.1"/>
    </source>
</evidence>
<dbReference type="Proteomes" id="UP000192769">
    <property type="component" value="Unassembled WGS sequence"/>
</dbReference>
<gene>
    <name evidence="3" type="ORF">B2J69_02725</name>
</gene>
<feature type="signal peptide" evidence="1">
    <location>
        <begin position="1"/>
        <end position="22"/>
    </location>
</feature>
<dbReference type="Pfam" id="PF07007">
    <property type="entry name" value="LprI"/>
    <property type="match status" value="1"/>
</dbReference>
<dbReference type="AlphaFoldDB" id="A0A1V9DQB9"/>
<proteinExistence type="predicted"/>
<comment type="caution">
    <text evidence="3">The sequence shown here is derived from an EMBL/GenBank/DDBJ whole genome shotgun (WGS) entry which is preliminary data.</text>
</comment>
<reference evidence="3 4" key="1">
    <citation type="submission" date="2017-02" db="EMBL/GenBank/DDBJ databases">
        <title>Whole genome shotgun sequence of Pantoea agglomerans strain AS1 isolated from a cycad, Zamia floridana in Central Florida, USA.</title>
        <authorList>
            <person name="Lata P."/>
            <person name="Govindarajan S."/>
            <person name="Qi F."/>
            <person name="Li J.-L."/>
            <person name="Maurya S.K."/>
            <person name="Sahoo M.K."/>
        </authorList>
    </citation>
    <scope>NUCLEOTIDE SEQUENCE [LARGE SCALE GENOMIC DNA]</scope>
    <source>
        <strain evidence="3 4">AS1</strain>
    </source>
</reference>
<organism evidence="3 4">
    <name type="scientific">Pantoea latae</name>
    <dbReference type="NCBI Taxonomy" id="1964541"/>
    <lineage>
        <taxon>Bacteria</taxon>
        <taxon>Pseudomonadati</taxon>
        <taxon>Pseudomonadota</taxon>
        <taxon>Gammaproteobacteria</taxon>
        <taxon>Enterobacterales</taxon>
        <taxon>Erwiniaceae</taxon>
        <taxon>Pantoea</taxon>
    </lineage>
</organism>
<accession>A0A1V9DQB9</accession>
<keyword evidence="1" id="KW-0732">Signal</keyword>
<evidence type="ECO:0000259" key="2">
    <source>
        <dbReference type="Pfam" id="PF07007"/>
    </source>
</evidence>
<feature type="chain" id="PRO_5013161833" description="Lysozyme inhibitor LprI-like N-terminal domain-containing protein" evidence="1">
    <location>
        <begin position="23"/>
        <end position="174"/>
    </location>
</feature>
<keyword evidence="4" id="KW-1185">Reference proteome</keyword>
<dbReference type="InterPro" id="IPR009739">
    <property type="entry name" value="LprI-like_N"/>
</dbReference>
<dbReference type="Gene3D" id="1.20.1270.180">
    <property type="match status" value="1"/>
</dbReference>
<sequence length="174" mass="19141">MRTLIHTTGALLLVSLAAPVFAATERAALPGSTRENGAEIFQISCPDNPQQTTLDMNACYGEMKAQVEAVKAHYLTAIRKRLAENGDEPAEQSQEQLAAFEAENNAWDALEEKASAATATYWQGGTIRGVMGADRAIQLIELRIHNQWENWLRYQDSTPALLPEPKFRSEGVSP</sequence>
<evidence type="ECO:0000313" key="4">
    <source>
        <dbReference type="Proteomes" id="UP000192769"/>
    </source>
</evidence>
<name>A0A1V9DQB9_9GAMM</name>
<feature type="domain" description="Lysozyme inhibitor LprI-like N-terminal" evidence="2">
    <location>
        <begin position="45"/>
        <end position="145"/>
    </location>
</feature>
<protein>
    <recommendedName>
        <fullName evidence="2">Lysozyme inhibitor LprI-like N-terminal domain-containing protein</fullName>
    </recommendedName>
</protein>
<dbReference type="EMBL" id="MWUE01000004">
    <property type="protein sequence ID" value="OQP36036.1"/>
    <property type="molecule type" value="Genomic_DNA"/>
</dbReference>
<evidence type="ECO:0000256" key="1">
    <source>
        <dbReference type="SAM" id="SignalP"/>
    </source>
</evidence>